<accession>A0A1H3X722</accession>
<evidence type="ECO:0000313" key="2">
    <source>
        <dbReference type="EMBL" id="SDZ94368.1"/>
    </source>
</evidence>
<dbReference type="RefSeq" id="WP_091821214.1">
    <property type="nucleotide sequence ID" value="NZ_FNRJ01000001.1"/>
</dbReference>
<dbReference type="OrthoDB" id="8914027at2"/>
<feature type="signal peptide" evidence="1">
    <location>
        <begin position="1"/>
        <end position="28"/>
    </location>
</feature>
<protein>
    <submittedName>
        <fullName evidence="2">Uncharacterized protein</fullName>
    </submittedName>
</protein>
<dbReference type="EMBL" id="FNRJ01000001">
    <property type="protein sequence ID" value="SDZ94368.1"/>
    <property type="molecule type" value="Genomic_DNA"/>
</dbReference>
<dbReference type="STRING" id="1122198.SAMN02745729_10140"/>
<name>A0A1H3X722_9GAMM</name>
<dbReference type="Proteomes" id="UP000242469">
    <property type="component" value="Unassembled WGS sequence"/>
</dbReference>
<reference evidence="3" key="1">
    <citation type="submission" date="2016-10" db="EMBL/GenBank/DDBJ databases">
        <authorList>
            <person name="Varghese N."/>
            <person name="Submissions S."/>
        </authorList>
    </citation>
    <scope>NUCLEOTIDE SEQUENCE [LARGE SCALE GENOMIC DNA]</scope>
    <source>
        <strain evidence="3">DSM 11526</strain>
    </source>
</reference>
<evidence type="ECO:0000313" key="3">
    <source>
        <dbReference type="Proteomes" id="UP000242469"/>
    </source>
</evidence>
<feature type="chain" id="PRO_5017238914" evidence="1">
    <location>
        <begin position="29"/>
        <end position="121"/>
    </location>
</feature>
<proteinExistence type="predicted"/>
<keyword evidence="3" id="KW-1185">Reference proteome</keyword>
<evidence type="ECO:0000256" key="1">
    <source>
        <dbReference type="SAM" id="SignalP"/>
    </source>
</evidence>
<keyword evidence="1" id="KW-0732">Signal</keyword>
<organism evidence="2 3">
    <name type="scientific">Marinobacterium iners DSM 11526</name>
    <dbReference type="NCBI Taxonomy" id="1122198"/>
    <lineage>
        <taxon>Bacteria</taxon>
        <taxon>Pseudomonadati</taxon>
        <taxon>Pseudomonadota</taxon>
        <taxon>Gammaproteobacteria</taxon>
        <taxon>Oceanospirillales</taxon>
        <taxon>Oceanospirillaceae</taxon>
        <taxon>Marinobacterium</taxon>
    </lineage>
</organism>
<dbReference type="AlphaFoldDB" id="A0A1H3X722"/>
<sequence length="121" mass="12877">MAIKLLNNKSIRLAMPLAVGGTTLFLQAGEGAQFPALGASDYFYLTLIEVTNGQETDWEVVKVTAVLGDELTIEREQDNTTAREWSVNTRGEARVNAGLLVELVGSQLGDVAAVLDGVLGV</sequence>
<gene>
    <name evidence="2" type="ORF">SAMN02745729_10140</name>
</gene>